<dbReference type="PANTHER" id="PTHR47738">
    <property type="entry name" value="PTS SYSTEM FRUCTOSE-LIKE EIIA COMPONENT-RELATED"/>
    <property type="match status" value="1"/>
</dbReference>
<gene>
    <name evidence="2" type="ORF">HUO14_13495</name>
</gene>
<evidence type="ECO:0000313" key="2">
    <source>
        <dbReference type="EMBL" id="NVD28910.1"/>
    </source>
</evidence>
<dbReference type="Pfam" id="PF00359">
    <property type="entry name" value="PTS_EIIA_2"/>
    <property type="match status" value="1"/>
</dbReference>
<dbReference type="SUPFAM" id="SSF55804">
    <property type="entry name" value="Phoshotransferase/anion transport protein"/>
    <property type="match status" value="1"/>
</dbReference>
<reference evidence="2 3" key="1">
    <citation type="submission" date="2020-06" db="EMBL/GenBank/DDBJ databases">
        <authorList>
            <person name="Kim S.-J."/>
            <person name="Park S.-J."/>
        </authorList>
    </citation>
    <scope>NUCLEOTIDE SEQUENCE [LARGE SCALE GENOMIC DNA]</scope>
    <source>
        <strain evidence="2 3">SW-151</strain>
    </source>
</reference>
<dbReference type="EMBL" id="JABWMH010000004">
    <property type="protein sequence ID" value="NVD28910.1"/>
    <property type="molecule type" value="Genomic_DNA"/>
</dbReference>
<dbReference type="CDD" id="cd00211">
    <property type="entry name" value="PTS_IIA_fru"/>
    <property type="match status" value="1"/>
</dbReference>
<dbReference type="Gene3D" id="3.40.930.10">
    <property type="entry name" value="Mannitol-specific EII, Chain A"/>
    <property type="match status" value="1"/>
</dbReference>
<dbReference type="RefSeq" id="WP_176280361.1">
    <property type="nucleotide sequence ID" value="NZ_JABWMH010000004.1"/>
</dbReference>
<name>A0ABX2N5A3_9SPHN</name>
<dbReference type="PROSITE" id="PS51094">
    <property type="entry name" value="PTS_EIIA_TYPE_2"/>
    <property type="match status" value="1"/>
</dbReference>
<protein>
    <submittedName>
        <fullName evidence="2">PTS sugar transporter subunit IIA</fullName>
    </submittedName>
</protein>
<proteinExistence type="predicted"/>
<dbReference type="InterPro" id="IPR016152">
    <property type="entry name" value="PTrfase/Anion_transptr"/>
</dbReference>
<keyword evidence="2" id="KW-0762">Sugar transport</keyword>
<dbReference type="InterPro" id="IPR051541">
    <property type="entry name" value="PTS_SugarTrans_NitroReg"/>
</dbReference>
<feature type="domain" description="PTS EIIA type-2" evidence="1">
    <location>
        <begin position="1"/>
        <end position="149"/>
    </location>
</feature>
<comment type="caution">
    <text evidence="2">The sequence shown here is derived from an EMBL/GenBank/DDBJ whole genome shotgun (WGS) entry which is preliminary data.</text>
</comment>
<dbReference type="Proteomes" id="UP000652427">
    <property type="component" value="Unassembled WGS sequence"/>
</dbReference>
<organism evidence="2 3">
    <name type="scientific">Parasphingorhabdus flavimaris</name>
    <dbReference type="NCBI Taxonomy" id="266812"/>
    <lineage>
        <taxon>Bacteria</taxon>
        <taxon>Pseudomonadati</taxon>
        <taxon>Pseudomonadota</taxon>
        <taxon>Alphaproteobacteria</taxon>
        <taxon>Sphingomonadales</taxon>
        <taxon>Sphingomonadaceae</taxon>
        <taxon>Parasphingorhabdus</taxon>
    </lineage>
</organism>
<dbReference type="PANTHER" id="PTHR47738:SF1">
    <property type="entry name" value="NITROGEN REGULATORY PROTEIN"/>
    <property type="match status" value="1"/>
</dbReference>
<evidence type="ECO:0000259" key="1">
    <source>
        <dbReference type="PROSITE" id="PS51094"/>
    </source>
</evidence>
<keyword evidence="2" id="KW-0813">Transport</keyword>
<evidence type="ECO:0000313" key="3">
    <source>
        <dbReference type="Proteomes" id="UP000652427"/>
    </source>
</evidence>
<dbReference type="InterPro" id="IPR002178">
    <property type="entry name" value="PTS_EIIA_type-2_dom"/>
</dbReference>
<accession>A0ABX2N5A3</accession>
<keyword evidence="3" id="KW-1185">Reference proteome</keyword>
<sequence>MTILSVRLDITAVRDCPGAGSKDEILRMIGEIGQECYRLDAKTIETGLIAREALGSTGFGREIALPHTKLANLDGCTGIFLRLAEPVAFDSHDGKPVDLIYALLSPEKAGVEHLQALAEISRFLRDDNMVAKLRGASGQDALYALLSKQRNQQAA</sequence>